<proteinExistence type="predicted"/>
<keyword evidence="1" id="KW-0812">Transmembrane</keyword>
<dbReference type="AlphaFoldDB" id="A0A4V6NMZ3"/>
<accession>A0A4V6NMZ3</accession>
<evidence type="ECO:0000313" key="2">
    <source>
        <dbReference type="EMBL" id="TCO21416.1"/>
    </source>
</evidence>
<organism evidence="2 3">
    <name type="scientific">Pedobacter psychrotolerans</name>
    <dbReference type="NCBI Taxonomy" id="1843235"/>
    <lineage>
        <taxon>Bacteria</taxon>
        <taxon>Pseudomonadati</taxon>
        <taxon>Bacteroidota</taxon>
        <taxon>Sphingobacteriia</taxon>
        <taxon>Sphingobacteriales</taxon>
        <taxon>Sphingobacteriaceae</taxon>
        <taxon>Pedobacter</taxon>
    </lineage>
</organism>
<protein>
    <submittedName>
        <fullName evidence="2">Uncharacterized protein</fullName>
    </submittedName>
</protein>
<sequence length="28" mass="3101">MDILRAFLIATSAYFAPFFFSVTSALIS</sequence>
<evidence type="ECO:0000313" key="3">
    <source>
        <dbReference type="Proteomes" id="UP000295684"/>
    </source>
</evidence>
<gene>
    <name evidence="2" type="ORF">EV200_1075</name>
</gene>
<keyword evidence="1" id="KW-0472">Membrane</keyword>
<evidence type="ECO:0000256" key="1">
    <source>
        <dbReference type="SAM" id="Phobius"/>
    </source>
</evidence>
<feature type="transmembrane region" description="Helical" evidence="1">
    <location>
        <begin position="6"/>
        <end position="27"/>
    </location>
</feature>
<dbReference type="EMBL" id="SLWO01000007">
    <property type="protein sequence ID" value="TCO21416.1"/>
    <property type="molecule type" value="Genomic_DNA"/>
</dbReference>
<dbReference type="Proteomes" id="UP000295684">
    <property type="component" value="Unassembled WGS sequence"/>
</dbReference>
<name>A0A4V6NMZ3_9SPHI</name>
<reference evidence="2 3" key="1">
    <citation type="submission" date="2019-03" db="EMBL/GenBank/DDBJ databases">
        <title>Genomic Encyclopedia of Type Strains, Phase IV (KMG-IV): sequencing the most valuable type-strain genomes for metagenomic binning, comparative biology and taxonomic classification.</title>
        <authorList>
            <person name="Goeker M."/>
        </authorList>
    </citation>
    <scope>NUCLEOTIDE SEQUENCE [LARGE SCALE GENOMIC DNA]</scope>
    <source>
        <strain evidence="2 3">DSM 103236</strain>
    </source>
</reference>
<keyword evidence="1" id="KW-1133">Transmembrane helix</keyword>
<comment type="caution">
    <text evidence="2">The sequence shown here is derived from an EMBL/GenBank/DDBJ whole genome shotgun (WGS) entry which is preliminary data.</text>
</comment>